<dbReference type="AlphaFoldDB" id="A0A556AQ87"/>
<dbReference type="RefSeq" id="WP_143948368.1">
    <property type="nucleotide sequence ID" value="NZ_BAABMB010000002.1"/>
</dbReference>
<name>A0A556AQ87_9BURK</name>
<gene>
    <name evidence="2" type="ORF">FOZ76_11340</name>
</gene>
<keyword evidence="2" id="KW-0413">Isomerase</keyword>
<evidence type="ECO:0000256" key="1">
    <source>
        <dbReference type="ARBA" id="ARBA00005254"/>
    </source>
</evidence>
<keyword evidence="3" id="KW-1185">Reference proteome</keyword>
<dbReference type="Proteomes" id="UP000318405">
    <property type="component" value="Unassembled WGS sequence"/>
</dbReference>
<reference evidence="2 3" key="1">
    <citation type="submission" date="2019-07" db="EMBL/GenBank/DDBJ databases">
        <title>Qingshengfaniella alkalisoli gen. nov., sp. nov., isolated from saline soil.</title>
        <authorList>
            <person name="Xu L."/>
            <person name="Huang X.-X."/>
            <person name="Sun J.-Q."/>
        </authorList>
    </citation>
    <scope>NUCLEOTIDE SEQUENCE [LARGE SCALE GENOMIC DNA]</scope>
    <source>
        <strain evidence="2 3">DSM 27279</strain>
    </source>
</reference>
<comment type="similarity">
    <text evidence="1">Belongs to the enoyl-CoA hydratase/isomerase family.</text>
</comment>
<comment type="caution">
    <text evidence="2">The sequence shown here is derived from an EMBL/GenBank/DDBJ whole genome shotgun (WGS) entry which is preliminary data.</text>
</comment>
<protein>
    <submittedName>
        <fullName evidence="2">Enoyl-CoA hydratase/isomerase family protein</fullName>
    </submittedName>
</protein>
<sequence length="259" mass="27232">MSASARPPEGSATLPEAASGLHVAHEDGVARLTLDRPQLGNALSAELVEALLAALAQAEATAGIHTVLLRGNGRHFCTGFDLSTLDAQSDGDLLHRFVRVETLLAALWHSPLRTAVLAQGRTWGAGADLVAACESRAAAARASFRFPGARFGLVLGTRRLAERIGADRARRWVLDGHEAPAAEACAAGLVESVLAEGDEDGWCAALRESSAVAPATAARLRMATRLDARDHDLAALVRSAADPGLRERIRAYVAQNKKS</sequence>
<dbReference type="SUPFAM" id="SSF52096">
    <property type="entry name" value="ClpP/crotonase"/>
    <property type="match status" value="1"/>
</dbReference>
<evidence type="ECO:0000313" key="2">
    <source>
        <dbReference type="EMBL" id="TSH95056.1"/>
    </source>
</evidence>
<dbReference type="Gene3D" id="3.90.226.10">
    <property type="entry name" value="2-enoyl-CoA Hydratase, Chain A, domain 1"/>
    <property type="match status" value="1"/>
</dbReference>
<dbReference type="GO" id="GO:0016853">
    <property type="term" value="F:isomerase activity"/>
    <property type="evidence" value="ECO:0007669"/>
    <property type="project" value="UniProtKB-KW"/>
</dbReference>
<organism evidence="2 3">
    <name type="scientific">Verticiella sediminum</name>
    <dbReference type="NCBI Taxonomy" id="1247510"/>
    <lineage>
        <taxon>Bacteria</taxon>
        <taxon>Pseudomonadati</taxon>
        <taxon>Pseudomonadota</taxon>
        <taxon>Betaproteobacteria</taxon>
        <taxon>Burkholderiales</taxon>
        <taxon>Alcaligenaceae</taxon>
        <taxon>Verticiella</taxon>
    </lineage>
</organism>
<dbReference type="InterPro" id="IPR001753">
    <property type="entry name" value="Enoyl-CoA_hydra/iso"/>
</dbReference>
<dbReference type="EMBL" id="VLTJ01000022">
    <property type="protein sequence ID" value="TSH95056.1"/>
    <property type="molecule type" value="Genomic_DNA"/>
</dbReference>
<dbReference type="Pfam" id="PF00378">
    <property type="entry name" value="ECH_1"/>
    <property type="match status" value="1"/>
</dbReference>
<dbReference type="PANTHER" id="PTHR42964:SF1">
    <property type="entry name" value="POLYKETIDE BIOSYNTHESIS ENOYL-COA HYDRATASE PKSH-RELATED"/>
    <property type="match status" value="1"/>
</dbReference>
<dbReference type="InterPro" id="IPR051683">
    <property type="entry name" value="Enoyl-CoA_Hydratase/Isomerase"/>
</dbReference>
<proteinExistence type="inferred from homology"/>
<dbReference type="PANTHER" id="PTHR42964">
    <property type="entry name" value="ENOYL-COA HYDRATASE"/>
    <property type="match status" value="1"/>
</dbReference>
<dbReference type="OrthoDB" id="8640486at2"/>
<dbReference type="InterPro" id="IPR029045">
    <property type="entry name" value="ClpP/crotonase-like_dom_sf"/>
</dbReference>
<dbReference type="CDD" id="cd06558">
    <property type="entry name" value="crotonase-like"/>
    <property type="match status" value="1"/>
</dbReference>
<evidence type="ECO:0000313" key="3">
    <source>
        <dbReference type="Proteomes" id="UP000318405"/>
    </source>
</evidence>
<accession>A0A556AQ87</accession>